<comment type="caution">
    <text evidence="2">The sequence shown here is derived from an EMBL/GenBank/DDBJ whole genome shotgun (WGS) entry which is preliminary data.</text>
</comment>
<sequence>MSRHKPQEKTIRRYKDRRKDSKSKKADKCSIRKTRKRRLITRKKDVTSKTRKTSPRHLIPNNRKERKEKGHPASIVGQRDRRQDKILLA</sequence>
<evidence type="ECO:0000313" key="3">
    <source>
        <dbReference type="Proteomes" id="UP001195483"/>
    </source>
</evidence>
<keyword evidence="3" id="KW-1185">Reference proteome</keyword>
<dbReference type="Proteomes" id="UP001195483">
    <property type="component" value="Unassembled WGS sequence"/>
</dbReference>
<reference evidence="2" key="2">
    <citation type="journal article" date="2021" name="Genome Biol. Evol.">
        <title>Developing a high-quality reference genome for a parasitic bivalve with doubly uniparental inheritance (Bivalvia: Unionida).</title>
        <authorList>
            <person name="Smith C.H."/>
        </authorList>
    </citation>
    <scope>NUCLEOTIDE SEQUENCE</scope>
    <source>
        <strain evidence="2">CHS0354</strain>
        <tissue evidence="2">Mantle</tissue>
    </source>
</reference>
<dbReference type="EMBL" id="JAEAOA010001763">
    <property type="protein sequence ID" value="KAK3597810.1"/>
    <property type="molecule type" value="Genomic_DNA"/>
</dbReference>
<proteinExistence type="predicted"/>
<feature type="compositionally biased region" description="Basic and acidic residues" evidence="1">
    <location>
        <begin position="78"/>
        <end position="89"/>
    </location>
</feature>
<accession>A0AAE0W2F2</accession>
<dbReference type="AlphaFoldDB" id="A0AAE0W2F2"/>
<feature type="compositionally biased region" description="Basic residues" evidence="1">
    <location>
        <begin position="31"/>
        <end position="41"/>
    </location>
</feature>
<evidence type="ECO:0000256" key="1">
    <source>
        <dbReference type="SAM" id="MobiDB-lite"/>
    </source>
</evidence>
<feature type="region of interest" description="Disordered" evidence="1">
    <location>
        <begin position="1"/>
        <end position="89"/>
    </location>
</feature>
<feature type="compositionally biased region" description="Basic and acidic residues" evidence="1">
    <location>
        <begin position="62"/>
        <end position="71"/>
    </location>
</feature>
<protein>
    <submittedName>
        <fullName evidence="2">Uncharacterized protein</fullName>
    </submittedName>
</protein>
<gene>
    <name evidence="2" type="ORF">CHS0354_029365</name>
</gene>
<reference evidence="2" key="1">
    <citation type="journal article" date="2021" name="Genome Biol. Evol.">
        <title>A High-Quality Reference Genome for a Parasitic Bivalve with Doubly Uniparental Inheritance (Bivalvia: Unionida).</title>
        <authorList>
            <person name="Smith C.H."/>
        </authorList>
    </citation>
    <scope>NUCLEOTIDE SEQUENCE</scope>
    <source>
        <strain evidence="2">CHS0354</strain>
    </source>
</reference>
<feature type="compositionally biased region" description="Basic and acidic residues" evidence="1">
    <location>
        <begin position="1"/>
        <end position="30"/>
    </location>
</feature>
<evidence type="ECO:0000313" key="2">
    <source>
        <dbReference type="EMBL" id="KAK3597810.1"/>
    </source>
</evidence>
<name>A0AAE0W2F2_9BIVA</name>
<reference evidence="2" key="3">
    <citation type="submission" date="2023-05" db="EMBL/GenBank/DDBJ databases">
        <authorList>
            <person name="Smith C.H."/>
        </authorList>
    </citation>
    <scope>NUCLEOTIDE SEQUENCE</scope>
    <source>
        <strain evidence="2">CHS0354</strain>
        <tissue evidence="2">Mantle</tissue>
    </source>
</reference>
<organism evidence="2 3">
    <name type="scientific">Potamilus streckersoni</name>
    <dbReference type="NCBI Taxonomy" id="2493646"/>
    <lineage>
        <taxon>Eukaryota</taxon>
        <taxon>Metazoa</taxon>
        <taxon>Spiralia</taxon>
        <taxon>Lophotrochozoa</taxon>
        <taxon>Mollusca</taxon>
        <taxon>Bivalvia</taxon>
        <taxon>Autobranchia</taxon>
        <taxon>Heteroconchia</taxon>
        <taxon>Palaeoheterodonta</taxon>
        <taxon>Unionida</taxon>
        <taxon>Unionoidea</taxon>
        <taxon>Unionidae</taxon>
        <taxon>Ambleminae</taxon>
        <taxon>Lampsilini</taxon>
        <taxon>Potamilus</taxon>
    </lineage>
</organism>